<dbReference type="Proteomes" id="UP000245942">
    <property type="component" value="Unassembled WGS sequence"/>
</dbReference>
<dbReference type="InterPro" id="IPR010640">
    <property type="entry name" value="Low_temperature_requirement_A"/>
</dbReference>
<dbReference type="Pfam" id="PF06772">
    <property type="entry name" value="LtrA"/>
    <property type="match status" value="2"/>
</dbReference>
<organism evidence="2 3">
    <name type="scientific">Pseudomicrostroma glucosiphilum</name>
    <dbReference type="NCBI Taxonomy" id="1684307"/>
    <lineage>
        <taxon>Eukaryota</taxon>
        <taxon>Fungi</taxon>
        <taxon>Dikarya</taxon>
        <taxon>Basidiomycota</taxon>
        <taxon>Ustilaginomycotina</taxon>
        <taxon>Exobasidiomycetes</taxon>
        <taxon>Microstromatales</taxon>
        <taxon>Microstromatales incertae sedis</taxon>
        <taxon>Pseudomicrostroma</taxon>
    </lineage>
</organism>
<feature type="transmembrane region" description="Helical" evidence="1">
    <location>
        <begin position="360"/>
        <end position="381"/>
    </location>
</feature>
<dbReference type="PANTHER" id="PTHR36840:SF1">
    <property type="entry name" value="BLL5714 PROTEIN"/>
    <property type="match status" value="1"/>
</dbReference>
<feature type="transmembrane region" description="Helical" evidence="1">
    <location>
        <begin position="245"/>
        <end position="270"/>
    </location>
</feature>
<gene>
    <name evidence="2" type="ORF">BCV69DRAFT_267382</name>
</gene>
<dbReference type="GeneID" id="37012562"/>
<dbReference type="AlphaFoldDB" id="A0A316UBE2"/>
<dbReference type="RefSeq" id="XP_025349334.1">
    <property type="nucleotide sequence ID" value="XM_025490828.1"/>
</dbReference>
<dbReference type="STRING" id="1684307.A0A316UBE2"/>
<feature type="transmembrane region" description="Helical" evidence="1">
    <location>
        <begin position="63"/>
        <end position="82"/>
    </location>
</feature>
<feature type="transmembrane region" description="Helical" evidence="1">
    <location>
        <begin position="436"/>
        <end position="453"/>
    </location>
</feature>
<dbReference type="EMBL" id="KZ819323">
    <property type="protein sequence ID" value="PWN22174.1"/>
    <property type="molecule type" value="Genomic_DNA"/>
</dbReference>
<dbReference type="OrthoDB" id="191995at2759"/>
<feature type="transmembrane region" description="Helical" evidence="1">
    <location>
        <begin position="329"/>
        <end position="348"/>
    </location>
</feature>
<feature type="transmembrane region" description="Helical" evidence="1">
    <location>
        <begin position="102"/>
        <end position="124"/>
    </location>
</feature>
<keyword evidence="1" id="KW-0812">Transmembrane</keyword>
<reference evidence="2 3" key="1">
    <citation type="journal article" date="2018" name="Mol. Biol. Evol.">
        <title>Broad Genomic Sampling Reveals a Smut Pathogenic Ancestry of the Fungal Clade Ustilaginomycotina.</title>
        <authorList>
            <person name="Kijpornyongpan T."/>
            <person name="Mondo S.J."/>
            <person name="Barry K."/>
            <person name="Sandor L."/>
            <person name="Lee J."/>
            <person name="Lipzen A."/>
            <person name="Pangilinan J."/>
            <person name="LaButti K."/>
            <person name="Hainaut M."/>
            <person name="Henrissat B."/>
            <person name="Grigoriev I.V."/>
            <person name="Spatafora J.W."/>
            <person name="Aime M.C."/>
        </authorList>
    </citation>
    <scope>NUCLEOTIDE SEQUENCE [LARGE SCALE GENOMIC DNA]</scope>
    <source>
        <strain evidence="2 3">MCA 4718</strain>
    </source>
</reference>
<evidence type="ECO:0000256" key="1">
    <source>
        <dbReference type="SAM" id="Phobius"/>
    </source>
</evidence>
<feature type="transmembrane region" description="Helical" evidence="1">
    <location>
        <begin position="465"/>
        <end position="485"/>
    </location>
</feature>
<feature type="transmembrane region" description="Helical" evidence="1">
    <location>
        <begin position="221"/>
        <end position="239"/>
    </location>
</feature>
<accession>A0A316UBE2</accession>
<name>A0A316UBE2_9BASI</name>
<evidence type="ECO:0000313" key="3">
    <source>
        <dbReference type="Proteomes" id="UP000245942"/>
    </source>
</evidence>
<feature type="transmembrane region" description="Helical" evidence="1">
    <location>
        <begin position="401"/>
        <end position="424"/>
    </location>
</feature>
<evidence type="ECO:0000313" key="2">
    <source>
        <dbReference type="EMBL" id="PWN22174.1"/>
    </source>
</evidence>
<proteinExistence type="predicted"/>
<keyword evidence="3" id="KW-1185">Reference proteome</keyword>
<keyword evidence="1" id="KW-1133">Transmembrane helix</keyword>
<dbReference type="PANTHER" id="PTHR36840">
    <property type="entry name" value="BLL5714 PROTEIN"/>
    <property type="match status" value="1"/>
</dbReference>
<sequence length="589" mass="66207">MDDQDPIQLKHLFKRPVVRQWLYNGNYYREKDERQSSRFELFSDLLFVGVVHQLADGLAEEGAATALNVAKFVLVFYPAFSIWSDMRRQLNMSGTDDCFQRLYVLVIMLILVGYTSNAAGILIFPAHAGTILMSHNQELGADGTVALAAEYGLRSLSRRAEEGGHSERPVLVEAIGNTGYWFAEGYHRAVYSSIAFYLSAKVLKLMVHFVYGLMLPKFRTALWVEMVPIFLLACTYLPLAFIYNPGWICAIIVAGIIIDLFSKYLINGLLQRVHRYYKRKGKPIFIPAQSVEHIAERTVLFVVLVTGECILNSTFVATHEHYGLSTQLLRASLSVINSFYLVWIYFDCDASRTFLHALRVNPWSAITFSLLHYPLCAALILLSSSIPRLVKNSSSEMGYRWFYAASMSVAMLCMAIIGLLHRNLDIAGSAYWSQRARIAFRLVCSAGFALLPLGGEDWNNLEFLLAYNIILGLLVFSETAGKLGVVGRKFDQAKADAYYAALKSDSADPEEKRSAEEVFKALQEGLEANEAINPHTSRVKLSKKDVWHPYEDLMGDERGDEDVGVEGELGQMEVKERMDAGQRWALVAN</sequence>
<feature type="transmembrane region" description="Helical" evidence="1">
    <location>
        <begin position="299"/>
        <end position="317"/>
    </location>
</feature>
<keyword evidence="1" id="KW-0472">Membrane</keyword>
<feature type="transmembrane region" description="Helical" evidence="1">
    <location>
        <begin position="194"/>
        <end position="214"/>
    </location>
</feature>
<protein>
    <submittedName>
        <fullName evidence="2">Uncharacterized protein</fullName>
    </submittedName>
</protein>